<evidence type="ECO:0000256" key="4">
    <source>
        <dbReference type="ARBA" id="ARBA00023204"/>
    </source>
</evidence>
<dbReference type="KEGG" id="ahm:TL08_18090"/>
<sequence>MSLHIGVPGALATRDELAIDPVVAATRLLGCVVESRLPMVEGTEESEPVSVRLVEVEAYRGADDPASHCYRGRTPRNDVMFGPAGHLYVYFVYGMHFCANVVCLTDGVAGAVLLRGAEVVGGVEKARERRPSARNDAELAKGPARLTSVLGLHRDHDGIDLTDPASPVRLRWGAEVPASSVRTGPRVGVASAISTPWRFWQDGSSAVSTYRRGGRRRTPTAGGTG</sequence>
<dbReference type="InterPro" id="IPR036995">
    <property type="entry name" value="MPG_sf"/>
</dbReference>
<evidence type="ECO:0000256" key="2">
    <source>
        <dbReference type="ARBA" id="ARBA00022763"/>
    </source>
</evidence>
<proteinExistence type="inferred from homology"/>
<evidence type="ECO:0000313" key="6">
    <source>
        <dbReference type="EMBL" id="AOS64415.1"/>
    </source>
</evidence>
<organism evidence="6 7">
    <name type="scientific">Actinoalloteichus hymeniacidonis</name>
    <dbReference type="NCBI Taxonomy" id="340345"/>
    <lineage>
        <taxon>Bacteria</taxon>
        <taxon>Bacillati</taxon>
        <taxon>Actinomycetota</taxon>
        <taxon>Actinomycetes</taxon>
        <taxon>Pseudonocardiales</taxon>
        <taxon>Pseudonocardiaceae</taxon>
        <taxon>Actinoalloteichus</taxon>
    </lineage>
</organism>
<dbReference type="NCBIfam" id="NF002003">
    <property type="entry name" value="PRK00802.1-3"/>
    <property type="match status" value="1"/>
</dbReference>
<keyword evidence="3 5" id="KW-0378">Hydrolase</keyword>
<reference evidence="7" key="1">
    <citation type="submission" date="2016-03" db="EMBL/GenBank/DDBJ databases">
        <title>Complete genome sequence of the type strain Actinoalloteichus hymeniacidonis DSM 45092.</title>
        <authorList>
            <person name="Schaffert L."/>
            <person name="Albersmeier A."/>
            <person name="Winkler A."/>
            <person name="Kalinowski J."/>
            <person name="Zotchev S."/>
            <person name="Ruckert C."/>
        </authorList>
    </citation>
    <scope>NUCLEOTIDE SEQUENCE [LARGE SCALE GENOMIC DNA]</scope>
    <source>
        <strain evidence="7">HPA177(T) (DSM 45092(T))</strain>
    </source>
</reference>
<dbReference type="AlphaFoldDB" id="A0AAC9HTX2"/>
<comment type="similarity">
    <text evidence="1 5">Belongs to the DNA glycosylase MPG family.</text>
</comment>
<keyword evidence="6" id="KW-0326">Glycosidase</keyword>
<dbReference type="GO" id="GO:0003905">
    <property type="term" value="F:alkylbase DNA N-glycosylase activity"/>
    <property type="evidence" value="ECO:0007669"/>
    <property type="project" value="InterPro"/>
</dbReference>
<keyword evidence="7" id="KW-1185">Reference proteome</keyword>
<dbReference type="PANTHER" id="PTHR10429:SF0">
    <property type="entry name" value="DNA-3-METHYLADENINE GLYCOSYLASE"/>
    <property type="match status" value="1"/>
</dbReference>
<evidence type="ECO:0000256" key="3">
    <source>
        <dbReference type="ARBA" id="ARBA00022801"/>
    </source>
</evidence>
<dbReference type="Proteomes" id="UP000095210">
    <property type="component" value="Chromosome"/>
</dbReference>
<protein>
    <recommendedName>
        <fullName evidence="5">Putative 3-methyladenine DNA glycosylase</fullName>
        <ecNumber evidence="5">3.2.2.-</ecNumber>
    </recommendedName>
</protein>
<dbReference type="CDD" id="cd00540">
    <property type="entry name" value="AAG"/>
    <property type="match status" value="1"/>
</dbReference>
<dbReference type="EMBL" id="CP014859">
    <property type="protein sequence ID" value="AOS64415.1"/>
    <property type="molecule type" value="Genomic_DNA"/>
</dbReference>
<dbReference type="GO" id="GO:0003677">
    <property type="term" value="F:DNA binding"/>
    <property type="evidence" value="ECO:0007669"/>
    <property type="project" value="InterPro"/>
</dbReference>
<keyword evidence="4 5" id="KW-0234">DNA repair</keyword>
<dbReference type="Gene3D" id="3.10.300.10">
    <property type="entry name" value="Methylpurine-DNA glycosylase (MPG)"/>
    <property type="match status" value="1"/>
</dbReference>
<dbReference type="EC" id="3.2.2.-" evidence="5"/>
<evidence type="ECO:0000313" key="7">
    <source>
        <dbReference type="Proteomes" id="UP000095210"/>
    </source>
</evidence>
<name>A0AAC9HTX2_9PSEU</name>
<dbReference type="InterPro" id="IPR011034">
    <property type="entry name" value="Formyl_transferase-like_C_sf"/>
</dbReference>
<dbReference type="Pfam" id="PF02245">
    <property type="entry name" value="Pur_DNA_glyco"/>
    <property type="match status" value="1"/>
</dbReference>
<gene>
    <name evidence="6" type="ORF">TL08_18090</name>
</gene>
<evidence type="ECO:0000256" key="5">
    <source>
        <dbReference type="HAMAP-Rule" id="MF_00527"/>
    </source>
</evidence>
<accession>A0AAC9HTX2</accession>
<dbReference type="InterPro" id="IPR003180">
    <property type="entry name" value="MPG"/>
</dbReference>
<dbReference type="HAMAP" id="MF_00527">
    <property type="entry name" value="3MGH"/>
    <property type="match status" value="1"/>
</dbReference>
<dbReference type="SUPFAM" id="SSF50486">
    <property type="entry name" value="FMT C-terminal domain-like"/>
    <property type="match status" value="1"/>
</dbReference>
<evidence type="ECO:0000256" key="1">
    <source>
        <dbReference type="ARBA" id="ARBA00009232"/>
    </source>
</evidence>
<keyword evidence="2 5" id="KW-0227">DNA damage</keyword>
<dbReference type="PANTHER" id="PTHR10429">
    <property type="entry name" value="DNA-3-METHYLADENINE GLYCOSYLASE"/>
    <property type="match status" value="1"/>
</dbReference>
<dbReference type="NCBIfam" id="TIGR00567">
    <property type="entry name" value="3mg"/>
    <property type="match status" value="1"/>
</dbReference>
<dbReference type="GO" id="GO:0006284">
    <property type="term" value="P:base-excision repair"/>
    <property type="evidence" value="ECO:0007669"/>
    <property type="project" value="InterPro"/>
</dbReference>
<dbReference type="RefSeq" id="WP_069850623.1">
    <property type="nucleotide sequence ID" value="NZ_CP014859.1"/>
</dbReference>